<gene>
    <name evidence="2" type="ORF">GDO81_011100</name>
</gene>
<organism evidence="2 3">
    <name type="scientific">Engystomops pustulosus</name>
    <name type="common">Tungara frog</name>
    <name type="synonym">Physalaemus pustulosus</name>
    <dbReference type="NCBI Taxonomy" id="76066"/>
    <lineage>
        <taxon>Eukaryota</taxon>
        <taxon>Metazoa</taxon>
        <taxon>Chordata</taxon>
        <taxon>Craniata</taxon>
        <taxon>Vertebrata</taxon>
        <taxon>Euteleostomi</taxon>
        <taxon>Amphibia</taxon>
        <taxon>Batrachia</taxon>
        <taxon>Anura</taxon>
        <taxon>Neobatrachia</taxon>
        <taxon>Hyloidea</taxon>
        <taxon>Leptodactylidae</taxon>
        <taxon>Leiuperinae</taxon>
        <taxon>Engystomops</taxon>
    </lineage>
</organism>
<name>A0AAV7C5Z8_ENGPU</name>
<dbReference type="Proteomes" id="UP000824782">
    <property type="component" value="Unassembled WGS sequence"/>
</dbReference>
<dbReference type="EMBL" id="WNYA01000004">
    <property type="protein sequence ID" value="KAG8579932.1"/>
    <property type="molecule type" value="Genomic_DNA"/>
</dbReference>
<reference evidence="2" key="1">
    <citation type="thesis" date="2020" institute="ProQuest LLC" country="789 East Eisenhower Parkway, Ann Arbor, MI, USA">
        <title>Comparative Genomics and Chromosome Evolution.</title>
        <authorList>
            <person name="Mudd A.B."/>
        </authorList>
    </citation>
    <scope>NUCLEOTIDE SEQUENCE</scope>
    <source>
        <strain evidence="2">237g6f4</strain>
        <tissue evidence="2">Blood</tissue>
    </source>
</reference>
<keyword evidence="1" id="KW-0472">Membrane</keyword>
<feature type="transmembrane region" description="Helical" evidence="1">
    <location>
        <begin position="81"/>
        <end position="103"/>
    </location>
</feature>
<protein>
    <submittedName>
        <fullName evidence="2">Uncharacterized protein</fullName>
    </submittedName>
</protein>
<keyword evidence="1" id="KW-1133">Transmembrane helix</keyword>
<dbReference type="AlphaFoldDB" id="A0AAV7C5Z8"/>
<evidence type="ECO:0000313" key="3">
    <source>
        <dbReference type="Proteomes" id="UP000824782"/>
    </source>
</evidence>
<feature type="transmembrane region" description="Helical" evidence="1">
    <location>
        <begin position="59"/>
        <end position="75"/>
    </location>
</feature>
<proteinExistence type="predicted"/>
<evidence type="ECO:0000256" key="1">
    <source>
        <dbReference type="SAM" id="Phobius"/>
    </source>
</evidence>
<keyword evidence="3" id="KW-1185">Reference proteome</keyword>
<accession>A0AAV7C5Z8</accession>
<sequence length="109" mass="12758">MLSGSSPSRPVSHNLDGSVAAPVLCTWGRYQRTERESYKPRDPEPVPWAYPSDYNSQHAPLLCTLWVVGTHFWIYRRPGGWFWYCFCFLYVVELLLLTFSLLCEFYDIV</sequence>
<keyword evidence="1" id="KW-0812">Transmembrane</keyword>
<evidence type="ECO:0000313" key="2">
    <source>
        <dbReference type="EMBL" id="KAG8579932.1"/>
    </source>
</evidence>
<comment type="caution">
    <text evidence="2">The sequence shown here is derived from an EMBL/GenBank/DDBJ whole genome shotgun (WGS) entry which is preliminary data.</text>
</comment>